<feature type="region of interest" description="Disordered" evidence="1">
    <location>
        <begin position="46"/>
        <end position="66"/>
    </location>
</feature>
<dbReference type="Proteomes" id="UP000016931">
    <property type="component" value="Unassembled WGS sequence"/>
</dbReference>
<organism evidence="2 3">
    <name type="scientific">Sphaerulina musiva (strain SO2202)</name>
    <name type="common">Poplar stem canker fungus</name>
    <name type="synonym">Septoria musiva</name>
    <dbReference type="NCBI Taxonomy" id="692275"/>
    <lineage>
        <taxon>Eukaryota</taxon>
        <taxon>Fungi</taxon>
        <taxon>Dikarya</taxon>
        <taxon>Ascomycota</taxon>
        <taxon>Pezizomycotina</taxon>
        <taxon>Dothideomycetes</taxon>
        <taxon>Dothideomycetidae</taxon>
        <taxon>Mycosphaerellales</taxon>
        <taxon>Mycosphaerellaceae</taxon>
        <taxon>Sphaerulina</taxon>
    </lineage>
</organism>
<dbReference type="InterPro" id="IPR018858">
    <property type="entry name" value="DUF2458"/>
</dbReference>
<dbReference type="Pfam" id="PF10454">
    <property type="entry name" value="DUF2458"/>
    <property type="match status" value="1"/>
</dbReference>
<accession>M3D1A1</accession>
<evidence type="ECO:0000256" key="1">
    <source>
        <dbReference type="SAM" id="MobiDB-lite"/>
    </source>
</evidence>
<protein>
    <submittedName>
        <fullName evidence="2">Uncharacterized protein</fullName>
    </submittedName>
</protein>
<dbReference type="HOGENOM" id="CLU_089396_0_0_1"/>
<evidence type="ECO:0000313" key="3">
    <source>
        <dbReference type="Proteomes" id="UP000016931"/>
    </source>
</evidence>
<dbReference type="AlphaFoldDB" id="M3D1A1"/>
<dbReference type="EMBL" id="KB456266">
    <property type="protein sequence ID" value="EMF11263.1"/>
    <property type="molecule type" value="Genomic_DNA"/>
</dbReference>
<keyword evidence="3" id="KW-1185">Reference proteome</keyword>
<feature type="compositionally biased region" description="Basic and acidic residues" evidence="1">
    <location>
        <begin position="47"/>
        <end position="57"/>
    </location>
</feature>
<dbReference type="GeneID" id="27903177"/>
<proteinExistence type="predicted"/>
<reference evidence="2 3" key="1">
    <citation type="journal article" date="2012" name="PLoS Pathog.">
        <title>Diverse lifestyles and strategies of plant pathogenesis encoded in the genomes of eighteen Dothideomycetes fungi.</title>
        <authorList>
            <person name="Ohm R.A."/>
            <person name="Feau N."/>
            <person name="Henrissat B."/>
            <person name="Schoch C.L."/>
            <person name="Horwitz B.A."/>
            <person name="Barry K.W."/>
            <person name="Condon B.J."/>
            <person name="Copeland A.C."/>
            <person name="Dhillon B."/>
            <person name="Glaser F."/>
            <person name="Hesse C.N."/>
            <person name="Kosti I."/>
            <person name="LaButti K."/>
            <person name="Lindquist E.A."/>
            <person name="Lucas S."/>
            <person name="Salamov A.A."/>
            <person name="Bradshaw R.E."/>
            <person name="Ciuffetti L."/>
            <person name="Hamelin R.C."/>
            <person name="Kema G.H.J."/>
            <person name="Lawrence C."/>
            <person name="Scott J.A."/>
            <person name="Spatafora J.W."/>
            <person name="Turgeon B.G."/>
            <person name="de Wit P.J.G.M."/>
            <person name="Zhong S."/>
            <person name="Goodwin S.B."/>
            <person name="Grigoriev I.V."/>
        </authorList>
    </citation>
    <scope>NUCLEOTIDE SEQUENCE [LARGE SCALE GENOMIC DNA]</scope>
    <source>
        <strain evidence="2 3">SO2202</strain>
    </source>
</reference>
<dbReference type="RefSeq" id="XP_016759384.1">
    <property type="nucleotide sequence ID" value="XM_016906040.1"/>
</dbReference>
<dbReference type="OrthoDB" id="5363415at2759"/>
<dbReference type="eggNOG" id="ENOG502SASY">
    <property type="taxonomic scope" value="Eukaryota"/>
</dbReference>
<gene>
    <name evidence="2" type="ORF">SEPMUDRAFT_150240</name>
</gene>
<sequence length="242" mass="26805">MADSSNTTTPLPDLQTILANLAAYSNGGTQGEYVSPAPGAVTVKTGEGAHHIPRDPRLSQQPPPARPNIDPATITVWPEALRCVNKLSAQNADFAASIRRMIKDKRTNEMDWYKERQNLKQKQSVRHLEVAKTNVIMKALNGDSYQQPAESETPEAKKERELYEYDLKIHAAQEKMDRAMALELKRLGVPFFGTDQKLIVPETGDVSKVPAGGAKWSVPVTEAQLSALQKRMTDFLEDLVVN</sequence>
<evidence type="ECO:0000313" key="2">
    <source>
        <dbReference type="EMBL" id="EMF11263.1"/>
    </source>
</evidence>
<dbReference type="OMA" id="QWFDARE"/>
<name>M3D1A1_SPHMS</name>